<evidence type="ECO:0000256" key="2">
    <source>
        <dbReference type="ARBA" id="ARBA00010065"/>
    </source>
</evidence>
<proteinExistence type="inferred from homology"/>
<feature type="transmembrane region" description="Helical" evidence="9">
    <location>
        <begin position="490"/>
        <end position="509"/>
    </location>
</feature>
<keyword evidence="8 9" id="KW-0012">Acyltransferase</keyword>
<feature type="transmembrane region" description="Helical" evidence="9">
    <location>
        <begin position="189"/>
        <end position="207"/>
    </location>
</feature>
<organism evidence="11 12">
    <name type="scientific">Blastomonas natatoria</name>
    <dbReference type="NCBI Taxonomy" id="34015"/>
    <lineage>
        <taxon>Bacteria</taxon>
        <taxon>Pseudomonadati</taxon>
        <taxon>Pseudomonadota</taxon>
        <taxon>Alphaproteobacteria</taxon>
        <taxon>Sphingomonadales</taxon>
        <taxon>Sphingomonadaceae</taxon>
        <taxon>Blastomonas</taxon>
    </lineage>
</organism>
<dbReference type="Pfam" id="PF20154">
    <property type="entry name" value="LNT_N"/>
    <property type="match status" value="1"/>
</dbReference>
<evidence type="ECO:0000256" key="8">
    <source>
        <dbReference type="ARBA" id="ARBA00023315"/>
    </source>
</evidence>
<dbReference type="UniPathway" id="UPA00666"/>
<dbReference type="InterPro" id="IPR004563">
    <property type="entry name" value="Apolipo_AcylTrfase"/>
</dbReference>
<dbReference type="RefSeq" id="WP_110297986.1">
    <property type="nucleotide sequence ID" value="NZ_QJJM01000003.1"/>
</dbReference>
<protein>
    <recommendedName>
        <fullName evidence="9">Apolipoprotein N-acyltransferase</fullName>
        <shortName evidence="9">ALP N-acyltransferase</shortName>
        <ecNumber evidence="9">2.3.1.269</ecNumber>
    </recommendedName>
</protein>
<evidence type="ECO:0000256" key="4">
    <source>
        <dbReference type="ARBA" id="ARBA00022679"/>
    </source>
</evidence>
<dbReference type="Pfam" id="PF00795">
    <property type="entry name" value="CN_hydrolase"/>
    <property type="match status" value="1"/>
</dbReference>
<dbReference type="EMBL" id="QJJM01000003">
    <property type="protein sequence ID" value="PXW77923.1"/>
    <property type="molecule type" value="Genomic_DNA"/>
</dbReference>
<dbReference type="AlphaFoldDB" id="A0A2V3V830"/>
<comment type="similarity">
    <text evidence="2 9">Belongs to the CN hydrolase family. Apolipoprotein N-acyltransferase subfamily.</text>
</comment>
<dbReference type="PROSITE" id="PS51257">
    <property type="entry name" value="PROKAR_LIPOPROTEIN"/>
    <property type="match status" value="1"/>
</dbReference>
<accession>A0A2V3V830</accession>
<keyword evidence="11" id="KW-0449">Lipoprotein</keyword>
<dbReference type="GO" id="GO:0016410">
    <property type="term" value="F:N-acyltransferase activity"/>
    <property type="evidence" value="ECO:0007669"/>
    <property type="project" value="UniProtKB-UniRule"/>
</dbReference>
<feature type="domain" description="CN hydrolase" evidence="10">
    <location>
        <begin position="216"/>
        <end position="477"/>
    </location>
</feature>
<dbReference type="CDD" id="cd07571">
    <property type="entry name" value="ALP_N-acyl_transferase"/>
    <property type="match status" value="1"/>
</dbReference>
<evidence type="ECO:0000256" key="9">
    <source>
        <dbReference type="HAMAP-Rule" id="MF_01148"/>
    </source>
</evidence>
<evidence type="ECO:0000256" key="6">
    <source>
        <dbReference type="ARBA" id="ARBA00022989"/>
    </source>
</evidence>
<dbReference type="InterPro" id="IPR045378">
    <property type="entry name" value="LNT_N"/>
</dbReference>
<dbReference type="Gene3D" id="3.60.110.10">
    <property type="entry name" value="Carbon-nitrogen hydrolase"/>
    <property type="match status" value="1"/>
</dbReference>
<dbReference type="PROSITE" id="PS50263">
    <property type="entry name" value="CN_HYDROLASE"/>
    <property type="match status" value="1"/>
</dbReference>
<dbReference type="PANTHER" id="PTHR38686:SF1">
    <property type="entry name" value="APOLIPOPROTEIN N-ACYLTRANSFERASE"/>
    <property type="match status" value="1"/>
</dbReference>
<dbReference type="PANTHER" id="PTHR38686">
    <property type="entry name" value="APOLIPOPROTEIN N-ACYLTRANSFERASE"/>
    <property type="match status" value="1"/>
</dbReference>
<feature type="transmembrane region" description="Helical" evidence="9">
    <location>
        <begin position="56"/>
        <end position="76"/>
    </location>
</feature>
<feature type="transmembrane region" description="Helical" evidence="9">
    <location>
        <begin position="121"/>
        <end position="145"/>
    </location>
</feature>
<keyword evidence="12" id="KW-1185">Reference proteome</keyword>
<dbReference type="HAMAP" id="MF_01148">
    <property type="entry name" value="Lnt"/>
    <property type="match status" value="1"/>
</dbReference>
<dbReference type="OrthoDB" id="9804277at2"/>
<evidence type="ECO:0000256" key="1">
    <source>
        <dbReference type="ARBA" id="ARBA00004651"/>
    </source>
</evidence>
<evidence type="ECO:0000256" key="5">
    <source>
        <dbReference type="ARBA" id="ARBA00022692"/>
    </source>
</evidence>
<feature type="transmembrane region" description="Helical" evidence="9">
    <location>
        <begin position="82"/>
        <end position="109"/>
    </location>
</feature>
<evidence type="ECO:0000256" key="7">
    <source>
        <dbReference type="ARBA" id="ARBA00023136"/>
    </source>
</evidence>
<keyword evidence="5 9" id="KW-0812">Transmembrane</keyword>
<feature type="transmembrane region" description="Helical" evidence="9">
    <location>
        <begin position="27"/>
        <end position="44"/>
    </location>
</feature>
<dbReference type="SUPFAM" id="SSF56317">
    <property type="entry name" value="Carbon-nitrogen hydrolase"/>
    <property type="match status" value="1"/>
</dbReference>
<comment type="function">
    <text evidence="9">Catalyzes the phospholipid dependent N-acylation of the N-terminal cysteine of apolipoprotein, the last step in lipoprotein maturation.</text>
</comment>
<evidence type="ECO:0000256" key="3">
    <source>
        <dbReference type="ARBA" id="ARBA00022475"/>
    </source>
</evidence>
<keyword evidence="3 9" id="KW-1003">Cell membrane</keyword>
<feature type="transmembrane region" description="Helical" evidence="9">
    <location>
        <begin position="157"/>
        <end position="182"/>
    </location>
</feature>
<evidence type="ECO:0000313" key="11">
    <source>
        <dbReference type="EMBL" id="PXW77923.1"/>
    </source>
</evidence>
<dbReference type="GO" id="GO:0005886">
    <property type="term" value="C:plasma membrane"/>
    <property type="evidence" value="ECO:0007669"/>
    <property type="project" value="UniProtKB-SubCell"/>
</dbReference>
<comment type="pathway">
    <text evidence="9">Protein modification; lipoprotein biosynthesis (N-acyl transfer).</text>
</comment>
<comment type="caution">
    <text evidence="11">The sequence shown here is derived from an EMBL/GenBank/DDBJ whole genome shotgun (WGS) entry which is preliminary data.</text>
</comment>
<comment type="catalytic activity">
    <reaction evidence="9">
        <text>N-terminal S-1,2-diacyl-sn-glyceryl-L-cysteinyl-[lipoprotein] + a glycerophospholipid = N-acyl-S-1,2-diacyl-sn-glyceryl-L-cysteinyl-[lipoprotein] + a 2-acyl-sn-glycero-3-phospholipid + H(+)</text>
        <dbReference type="Rhea" id="RHEA:48228"/>
        <dbReference type="Rhea" id="RHEA-COMP:14681"/>
        <dbReference type="Rhea" id="RHEA-COMP:14684"/>
        <dbReference type="ChEBI" id="CHEBI:15378"/>
        <dbReference type="ChEBI" id="CHEBI:136912"/>
        <dbReference type="ChEBI" id="CHEBI:140656"/>
        <dbReference type="ChEBI" id="CHEBI:140657"/>
        <dbReference type="ChEBI" id="CHEBI:140660"/>
        <dbReference type="EC" id="2.3.1.269"/>
    </reaction>
</comment>
<dbReference type="InterPro" id="IPR003010">
    <property type="entry name" value="C-N_Hydrolase"/>
</dbReference>
<keyword evidence="6 9" id="KW-1133">Transmembrane helix</keyword>
<sequence>MIQRFPKWLALLAGGLSATGFAPLNLWPVTLACMALLIHLIATAPGRKAAFARGWLFGLGQFTVGLNWIAIAFTYQDAMPHWLGWVAVVGLSCYLAVFPALAALSARWLTPPVRARADLRFILGLAALWLVTEWMRAWVFTGFAWNPLAIVALDAGWAARIVGTYGLSALVMLTAGALLLAVQRQGKPAFGLAAGVAAVSLGGWALAPVSAGLTDMPITVVQPNNDQSDKYDPEEAMRNFARLAAQTADRKAPRGRIVFWPEAATEDFVEDGYPRRFYYPETAAGVRARLTRPLNDGDLLVTGGAKLDFDSQGQAIAAANSVFVFSSRGEILGSYDKSHLVPGGEYLPYEEILGPLGLARLVPGTIGFTPGPGPQTLDLGRVGRMGLQICYEIVFSGEVADRANRPDFLFNPSNDAWFGPWGPPQHLTQARMRALEEGLPVIRSTPTGISAVIDADGRLLDSIPHHEAGHIDARLPRAHAATPFARFGNLLSLGLAGLLMLFAVALRAFRR</sequence>
<keyword evidence="4 9" id="KW-0808">Transferase</keyword>
<evidence type="ECO:0000259" key="10">
    <source>
        <dbReference type="PROSITE" id="PS50263"/>
    </source>
</evidence>
<name>A0A2V3V830_9SPHN</name>
<evidence type="ECO:0000313" key="12">
    <source>
        <dbReference type="Proteomes" id="UP000248014"/>
    </source>
</evidence>
<dbReference type="NCBIfam" id="TIGR00546">
    <property type="entry name" value="lnt"/>
    <property type="match status" value="1"/>
</dbReference>
<dbReference type="EC" id="2.3.1.269" evidence="9"/>
<reference evidence="11 12" key="1">
    <citation type="submission" date="2018-05" db="EMBL/GenBank/DDBJ databases">
        <title>Genomic Encyclopedia of Type Strains, Phase IV (KMG-IV): sequencing the most valuable type-strain genomes for metagenomic binning, comparative biology and taxonomic classification.</title>
        <authorList>
            <person name="Goeker M."/>
        </authorList>
    </citation>
    <scope>NUCLEOTIDE SEQUENCE [LARGE SCALE GENOMIC DNA]</scope>
    <source>
        <strain evidence="11 12">DSM 3183</strain>
    </source>
</reference>
<gene>
    <name evidence="9" type="primary">lnt</name>
    <name evidence="11" type="ORF">C7451_10328</name>
</gene>
<keyword evidence="7 9" id="KW-0472">Membrane</keyword>
<dbReference type="GO" id="GO:0042158">
    <property type="term" value="P:lipoprotein biosynthetic process"/>
    <property type="evidence" value="ECO:0007669"/>
    <property type="project" value="UniProtKB-UniRule"/>
</dbReference>
<dbReference type="InterPro" id="IPR036526">
    <property type="entry name" value="C-N_Hydrolase_sf"/>
</dbReference>
<comment type="subcellular location">
    <subcellularLocation>
        <location evidence="1 9">Cell membrane</location>
        <topology evidence="1 9">Multi-pass membrane protein</topology>
    </subcellularLocation>
</comment>
<dbReference type="Proteomes" id="UP000248014">
    <property type="component" value="Unassembled WGS sequence"/>
</dbReference>